<dbReference type="PROSITE" id="PS51354">
    <property type="entry name" value="GLUTAREDOXIN_2"/>
    <property type="match status" value="1"/>
</dbReference>
<dbReference type="InterPro" id="IPR012336">
    <property type="entry name" value="Thioredoxin-like_fold"/>
</dbReference>
<feature type="domain" description="Thioredoxin-like fold" evidence="1">
    <location>
        <begin position="138"/>
        <end position="215"/>
    </location>
</feature>
<gene>
    <name evidence="2" type="ORF">HGMM_F45G04C04</name>
</gene>
<protein>
    <submittedName>
        <fullName evidence="2">Glutaredoxin-related protein</fullName>
    </submittedName>
</protein>
<dbReference type="AlphaFoldDB" id="H5SL95"/>
<accession>H5SL95</accession>
<evidence type="ECO:0000313" key="2">
    <source>
        <dbReference type="EMBL" id="BAL56931.1"/>
    </source>
</evidence>
<dbReference type="PANTHER" id="PTHR37170:SF1">
    <property type="entry name" value="GLUTAREDOXIN-LIKE PROTEIN"/>
    <property type="match status" value="1"/>
</dbReference>
<dbReference type="PANTHER" id="PTHR37170">
    <property type="entry name" value="GLUTAREDOXIN-RELATED"/>
    <property type="match status" value="1"/>
</dbReference>
<dbReference type="EMBL" id="AP011762">
    <property type="protein sequence ID" value="BAL56931.1"/>
    <property type="molecule type" value="Genomic_DNA"/>
</dbReference>
<dbReference type="SUPFAM" id="SSF52833">
    <property type="entry name" value="Thioredoxin-like"/>
    <property type="match status" value="2"/>
</dbReference>
<dbReference type="InterPro" id="IPR011903">
    <property type="entry name" value="TON_0319-like"/>
</dbReference>
<reference evidence="2" key="2">
    <citation type="journal article" date="2012" name="PLoS ONE">
        <title>A Deeply Branching Thermophilic Bacterium with an Ancient Acetyl-CoA Pathway Dominates a Subsurface Ecosystem.</title>
        <authorList>
            <person name="Takami H."/>
            <person name="Noguchi H."/>
            <person name="Takaki Y."/>
            <person name="Uchiyama I."/>
            <person name="Toyoda A."/>
            <person name="Nishi S."/>
            <person name="Chee G.-J."/>
            <person name="Arai W."/>
            <person name="Nunoura T."/>
            <person name="Itoh T."/>
            <person name="Hattori M."/>
            <person name="Takai K."/>
        </authorList>
    </citation>
    <scope>NUCLEOTIDE SEQUENCE</scope>
</reference>
<dbReference type="CDD" id="cd02973">
    <property type="entry name" value="TRX_GRX_like"/>
    <property type="match status" value="1"/>
</dbReference>
<organism evidence="2">
    <name type="scientific">uncultured Chloroflexota bacterium</name>
    <dbReference type="NCBI Taxonomy" id="166587"/>
    <lineage>
        <taxon>Bacteria</taxon>
        <taxon>Bacillati</taxon>
        <taxon>Chloroflexota</taxon>
        <taxon>environmental samples</taxon>
    </lineage>
</organism>
<reference evidence="2" key="1">
    <citation type="journal article" date="2005" name="Environ. Microbiol.">
        <title>Genetic and functional properties of uncultivated thermophilic crenarchaeotes from a subsurface gold mine as revealed by analysis of genome fragments.</title>
        <authorList>
            <person name="Nunoura T."/>
            <person name="Hirayama H."/>
            <person name="Takami H."/>
            <person name="Oida H."/>
            <person name="Nishi S."/>
            <person name="Shimamura S."/>
            <person name="Suzuki Y."/>
            <person name="Inagaki F."/>
            <person name="Takai K."/>
            <person name="Nealson K.H."/>
            <person name="Horikoshi K."/>
        </authorList>
    </citation>
    <scope>NUCLEOTIDE SEQUENCE</scope>
</reference>
<dbReference type="Pfam" id="PF13192">
    <property type="entry name" value="Thioredoxin_3"/>
    <property type="match status" value="1"/>
</dbReference>
<dbReference type="NCBIfam" id="TIGR02187">
    <property type="entry name" value="PDO_seleno_TRX"/>
    <property type="match status" value="1"/>
</dbReference>
<name>H5SL95_9CHLR</name>
<dbReference type="Gene3D" id="3.40.30.80">
    <property type="match status" value="1"/>
</dbReference>
<evidence type="ECO:0000259" key="1">
    <source>
        <dbReference type="Pfam" id="PF13192"/>
    </source>
</evidence>
<proteinExistence type="predicted"/>
<dbReference type="InterPro" id="IPR036249">
    <property type="entry name" value="Thioredoxin-like_sf"/>
</dbReference>
<sequence length="221" mass="24696">MKLLNESITQQVKEVFEGLQHPVHILFFGRKYDCEYCEETQQLLEEVTELSDKLSLSVYDLDQDADVARLYQVDKAPGIVIAAKEGDQVTDLGIRYAGIPSGHEFTSLIQDILIVSARDSGLSQSTRQFLRSLEQPLHLQVFVTPTCPYCPRAVVLAHMMAMENPKMIRAEMIEALEFPELADKYGVSGVPHTTINDGKGTVIGAVPENHLLTEIRAALRR</sequence>